<protein>
    <recommendedName>
        <fullName evidence="4">FAD-binding domain-containing protein</fullName>
    </recommendedName>
</protein>
<dbReference type="InterPro" id="IPR050493">
    <property type="entry name" value="FAD-dep_Monooxygenase_BioMet"/>
</dbReference>
<feature type="domain" description="FAD-binding" evidence="4">
    <location>
        <begin position="128"/>
        <end position="335"/>
    </location>
</feature>
<dbReference type="InterPro" id="IPR036188">
    <property type="entry name" value="FAD/NAD-bd_sf"/>
</dbReference>
<evidence type="ECO:0000256" key="3">
    <source>
        <dbReference type="SAM" id="MobiDB-lite"/>
    </source>
</evidence>
<dbReference type="GO" id="GO:0004497">
    <property type="term" value="F:monooxygenase activity"/>
    <property type="evidence" value="ECO:0007669"/>
    <property type="project" value="UniProtKB-KW"/>
</dbReference>
<feature type="compositionally biased region" description="Basic residues" evidence="3">
    <location>
        <begin position="450"/>
        <end position="459"/>
    </location>
</feature>
<sequence>MAGSPTVAPFLKVKVYEKAKGLHPIGACITLPNNATEALESLADGAYERVREAAVRLVAFRRYDALSGDLLGEAKMPATGPGRPLIAIRWYDLQRVLLGCVAPGTVELGCRFLCAEQDSSGGVHVGFEGGAEIRASVLVGCDGNTSAVWDHLFPEDPLQYTGVSVWRTVIPKPADWFELGTAVTWEGDRAIMFTRSMDGFLSLSGLRPWPKERLAEFGRRQYYGVEAGSHDAQGRIERFLEGFSQFPARVVDLVKGIDPATLLEHGIFARPVRAWGRGAITLLGDAAHVMPPNLGQGTGMALEDAHALAAAIGEHGATEAALRTYEAARVPRISHISNTVMEGSFDFYIKGDRAASPMAATSRPGASSIQENGDLSDPSAKALAAEAAESASRTVTLAKPTTPKSCNTRKTQAVFNLEAQANTNAFGVLELAPTSPAFSDNPKKNMKEGKGKKRKGKRHKEAEAMPKEDGAAADLAAPKTKTEIEVLLLDDGAAANQAVPKTEAETLPLEDGAAADLAAHDSDMALDAPAARAAGNHAAADCANHVKGDATMHQADGAAADQAAPLTKPDSEPLDGGGAADATAPKTEAEDVLPDEGAANLLAPDSVHDCELPTEDTAADATPNCEREIKEDATVHQADSAAADQAAPLSKPDSEPLDGGAATDAGTMAPKTEAEDMLPAKGTAADAAAPNSVQDCELLTEGTAAAAAAPKLPPAADDSSADATANAPAACPGTTGRAATVRDAVEAAVDVVKATLELAVVAAELSVCVGRLAWLHVGPVTAGLRALVLQV</sequence>
<accession>A0AAW1QZP0</accession>
<name>A0AAW1QZP0_9CHLO</name>
<evidence type="ECO:0000256" key="1">
    <source>
        <dbReference type="ARBA" id="ARBA00023002"/>
    </source>
</evidence>
<feature type="compositionally biased region" description="Low complexity" evidence="3">
    <location>
        <begin position="658"/>
        <end position="667"/>
    </location>
</feature>
<dbReference type="PRINTS" id="PR00420">
    <property type="entry name" value="RNGMNOXGNASE"/>
</dbReference>
<dbReference type="PANTHER" id="PTHR13789:SF309">
    <property type="entry name" value="PUTATIVE (AFU_ORTHOLOGUE AFUA_6G14510)-RELATED"/>
    <property type="match status" value="1"/>
</dbReference>
<feature type="compositionally biased region" description="Basic and acidic residues" evidence="3">
    <location>
        <begin position="460"/>
        <end position="470"/>
    </location>
</feature>
<feature type="region of interest" description="Disordered" evidence="3">
    <location>
        <begin position="358"/>
        <end position="380"/>
    </location>
</feature>
<dbReference type="Pfam" id="PF01494">
    <property type="entry name" value="FAD_binding_3"/>
    <property type="match status" value="1"/>
</dbReference>
<organism evidence="5 6">
    <name type="scientific">Elliptochloris bilobata</name>
    <dbReference type="NCBI Taxonomy" id="381761"/>
    <lineage>
        <taxon>Eukaryota</taxon>
        <taxon>Viridiplantae</taxon>
        <taxon>Chlorophyta</taxon>
        <taxon>core chlorophytes</taxon>
        <taxon>Trebouxiophyceae</taxon>
        <taxon>Trebouxiophyceae incertae sedis</taxon>
        <taxon>Elliptochloris clade</taxon>
        <taxon>Elliptochloris</taxon>
    </lineage>
</organism>
<dbReference type="SUPFAM" id="SSF51905">
    <property type="entry name" value="FAD/NAD(P)-binding domain"/>
    <property type="match status" value="1"/>
</dbReference>
<evidence type="ECO:0000313" key="5">
    <source>
        <dbReference type="EMBL" id="KAK9826901.1"/>
    </source>
</evidence>
<keyword evidence="1" id="KW-0560">Oxidoreductase</keyword>
<feature type="region of interest" description="Disordered" evidence="3">
    <location>
        <begin position="436"/>
        <end position="475"/>
    </location>
</feature>
<evidence type="ECO:0000256" key="2">
    <source>
        <dbReference type="ARBA" id="ARBA00023033"/>
    </source>
</evidence>
<feature type="region of interest" description="Disordered" evidence="3">
    <location>
        <begin position="709"/>
        <end position="735"/>
    </location>
</feature>
<dbReference type="EMBL" id="JALJOU010000061">
    <property type="protein sequence ID" value="KAK9826901.1"/>
    <property type="molecule type" value="Genomic_DNA"/>
</dbReference>
<evidence type="ECO:0000259" key="4">
    <source>
        <dbReference type="Pfam" id="PF01494"/>
    </source>
</evidence>
<feature type="compositionally biased region" description="Low complexity" evidence="3">
    <location>
        <begin position="637"/>
        <end position="647"/>
    </location>
</feature>
<feature type="region of interest" description="Disordered" evidence="3">
    <location>
        <begin position="555"/>
        <end position="590"/>
    </location>
</feature>
<feature type="region of interest" description="Disordered" evidence="3">
    <location>
        <begin position="633"/>
        <end position="667"/>
    </location>
</feature>
<dbReference type="GO" id="GO:0071949">
    <property type="term" value="F:FAD binding"/>
    <property type="evidence" value="ECO:0007669"/>
    <property type="project" value="InterPro"/>
</dbReference>
<dbReference type="AlphaFoldDB" id="A0AAW1QZP0"/>
<proteinExistence type="predicted"/>
<dbReference type="PANTHER" id="PTHR13789">
    <property type="entry name" value="MONOOXYGENASE"/>
    <property type="match status" value="1"/>
</dbReference>
<evidence type="ECO:0000313" key="6">
    <source>
        <dbReference type="Proteomes" id="UP001445335"/>
    </source>
</evidence>
<dbReference type="Gene3D" id="3.50.50.60">
    <property type="entry name" value="FAD/NAD(P)-binding domain"/>
    <property type="match status" value="1"/>
</dbReference>
<reference evidence="5 6" key="1">
    <citation type="journal article" date="2024" name="Nat. Commun.">
        <title>Phylogenomics reveals the evolutionary origins of lichenization in chlorophyte algae.</title>
        <authorList>
            <person name="Puginier C."/>
            <person name="Libourel C."/>
            <person name="Otte J."/>
            <person name="Skaloud P."/>
            <person name="Haon M."/>
            <person name="Grisel S."/>
            <person name="Petersen M."/>
            <person name="Berrin J.G."/>
            <person name="Delaux P.M."/>
            <person name="Dal Grande F."/>
            <person name="Keller J."/>
        </authorList>
    </citation>
    <scope>NUCLEOTIDE SEQUENCE [LARGE SCALE GENOMIC DNA]</scope>
    <source>
        <strain evidence="5 6">SAG 245.80</strain>
    </source>
</reference>
<keyword evidence="6" id="KW-1185">Reference proteome</keyword>
<gene>
    <name evidence="5" type="ORF">WJX81_007021</name>
</gene>
<comment type="caution">
    <text evidence="5">The sequence shown here is derived from an EMBL/GenBank/DDBJ whole genome shotgun (WGS) entry which is preliminary data.</text>
</comment>
<dbReference type="Proteomes" id="UP001445335">
    <property type="component" value="Unassembled WGS sequence"/>
</dbReference>
<feature type="compositionally biased region" description="Polar residues" evidence="3">
    <location>
        <begin position="364"/>
        <end position="373"/>
    </location>
</feature>
<keyword evidence="2" id="KW-0503">Monooxygenase</keyword>
<feature type="compositionally biased region" description="Low complexity" evidence="3">
    <location>
        <begin position="555"/>
        <end position="564"/>
    </location>
</feature>
<dbReference type="InterPro" id="IPR002938">
    <property type="entry name" value="FAD-bd"/>
</dbReference>